<dbReference type="PANTHER" id="PTHR45663">
    <property type="entry name" value="GEO12009P1"/>
    <property type="match status" value="1"/>
</dbReference>
<feature type="domain" description="Thioredoxin" evidence="1">
    <location>
        <begin position="1"/>
        <end position="106"/>
    </location>
</feature>
<organism evidence="2 3">
    <name type="scientific">Ralstonia soli</name>
    <dbReference type="NCBI Taxonomy" id="2953896"/>
    <lineage>
        <taxon>Bacteria</taxon>
        <taxon>Pseudomonadati</taxon>
        <taxon>Pseudomonadota</taxon>
        <taxon>Betaproteobacteria</taxon>
        <taxon>Burkholderiales</taxon>
        <taxon>Burkholderiaceae</taxon>
        <taxon>Ralstonia</taxon>
    </lineage>
</organism>
<comment type="caution">
    <text evidence="2">The sequence shown here is derived from an EMBL/GenBank/DDBJ whole genome shotgun (WGS) entry which is preliminary data.</text>
</comment>
<proteinExistence type="predicted"/>
<protein>
    <submittedName>
        <fullName evidence="2">Thioredoxin family protein</fullName>
    </submittedName>
</protein>
<accession>A0ABT1AJ00</accession>
<evidence type="ECO:0000313" key="3">
    <source>
        <dbReference type="Proteomes" id="UP001162811"/>
    </source>
</evidence>
<name>A0ABT1AJ00_9RALS</name>
<dbReference type="InterPro" id="IPR036249">
    <property type="entry name" value="Thioredoxin-like_sf"/>
</dbReference>
<dbReference type="Gene3D" id="3.40.30.10">
    <property type="entry name" value="Glutaredoxin"/>
    <property type="match status" value="1"/>
</dbReference>
<reference evidence="2" key="2">
    <citation type="journal article" date="2023" name="Front. Microbiol.">
        <title>Ralstonia chuxiongensis sp. nov., Ralstonia mojiangensis sp. nov., and Ralstonia soli sp. nov., isolated from tobacco fields, are three novel species in the family Burkholderiaceae.</title>
        <authorList>
            <person name="Lu C.H."/>
            <person name="Zhang Y.Y."/>
            <person name="Jiang N."/>
            <person name="Chen W."/>
            <person name="Shao X."/>
            <person name="Zhao Z.M."/>
            <person name="Lu W.L."/>
            <person name="Hu X."/>
            <person name="Xi Y.X."/>
            <person name="Zou S.Y."/>
            <person name="Wei Q.J."/>
            <person name="Lin Z.L."/>
            <person name="Gong L."/>
            <person name="Gai X.T."/>
            <person name="Zhang L.Q."/>
            <person name="Li J.Y."/>
            <person name="Jin Y."/>
            <person name="Xia Z.Y."/>
        </authorList>
    </citation>
    <scope>NUCLEOTIDE SEQUENCE</scope>
    <source>
        <strain evidence="2">21MJYT02-11</strain>
    </source>
</reference>
<dbReference type="CDD" id="cd02947">
    <property type="entry name" value="TRX_family"/>
    <property type="match status" value="1"/>
</dbReference>
<dbReference type="EMBL" id="JAMXHT010000003">
    <property type="protein sequence ID" value="MCO5398375.1"/>
    <property type="molecule type" value="Genomic_DNA"/>
</dbReference>
<reference evidence="2" key="1">
    <citation type="submission" date="2022-06" db="EMBL/GenBank/DDBJ databases">
        <authorList>
            <person name="Lu C.-H."/>
        </authorList>
    </citation>
    <scope>NUCLEOTIDE SEQUENCE</scope>
    <source>
        <strain evidence="2">21MJYT02-11</strain>
    </source>
</reference>
<evidence type="ECO:0000259" key="1">
    <source>
        <dbReference type="PROSITE" id="PS51352"/>
    </source>
</evidence>
<dbReference type="Proteomes" id="UP001162811">
    <property type="component" value="Unassembled WGS sequence"/>
</dbReference>
<dbReference type="SUPFAM" id="SSF52833">
    <property type="entry name" value="Thioredoxin-like"/>
    <property type="match status" value="1"/>
</dbReference>
<evidence type="ECO:0000313" key="2">
    <source>
        <dbReference type="EMBL" id="MCO5398375.1"/>
    </source>
</evidence>
<dbReference type="RefSeq" id="WP_252679488.1">
    <property type="nucleotide sequence ID" value="NZ_JAMXHT010000003.1"/>
</dbReference>
<dbReference type="PANTHER" id="PTHR45663:SF11">
    <property type="entry name" value="GEO12009P1"/>
    <property type="match status" value="1"/>
</dbReference>
<dbReference type="InterPro" id="IPR013766">
    <property type="entry name" value="Thioredoxin_domain"/>
</dbReference>
<dbReference type="PROSITE" id="PS51352">
    <property type="entry name" value="THIOREDOXIN_2"/>
    <property type="match status" value="1"/>
</dbReference>
<gene>
    <name evidence="2" type="ORF">NG900_09225</name>
</gene>
<keyword evidence="3" id="KW-1185">Reference proteome</keyword>
<dbReference type="Pfam" id="PF00085">
    <property type="entry name" value="Thioredoxin"/>
    <property type="match status" value="1"/>
</dbReference>
<sequence length="107" mass="11734">MQTTDDAAFQADVIDASQHRLVLACFMTLWSGPSKAAMVNLETLEPAYTDMATFVTIDVDASDAAAQKYGVRDVPAFVLFDKGQVKDTWAGSDIDQIQKKLDQYAPK</sequence>